<dbReference type="InterPro" id="IPR007372">
    <property type="entry name" value="Lipid/polyisoprenoid-bd_YceI"/>
</dbReference>
<evidence type="ECO:0000259" key="2">
    <source>
        <dbReference type="SMART" id="SM00867"/>
    </source>
</evidence>
<accession>A0ABR4XLL2</accession>
<dbReference type="RefSeq" id="WP_036790501.1">
    <property type="nucleotide sequence ID" value="NZ_JQZV01000009.1"/>
</dbReference>
<gene>
    <name evidence="3" type="ORF">HQ43_04920</name>
</gene>
<evidence type="ECO:0000256" key="1">
    <source>
        <dbReference type="SAM" id="SignalP"/>
    </source>
</evidence>
<sequence length="222" mass="24575">MKLRQIFFVVIFLFGLLSCSGNRQASKTSEAVPVEAMSDMASSVKSLAIDADGSDVKWTGYKPTGKHWGEVKIASGEIRIDPKTLLVLGGKIVLDMNSIEVDDLDDNSPDKVKLETHLKSEDFFNVKEFPEGLFEVTGSEPIEGSKAQMLSGNLTLKGETLNVSFRVTVTKGGEGEYEAMSETIVLDRTKWGINYASKNIFKDLKDNFIDDHFEVVLEIEAR</sequence>
<dbReference type="Pfam" id="PF04264">
    <property type="entry name" value="YceI"/>
    <property type="match status" value="1"/>
</dbReference>
<dbReference type="SUPFAM" id="SSF101874">
    <property type="entry name" value="YceI-like"/>
    <property type="match status" value="1"/>
</dbReference>
<keyword evidence="4" id="KW-1185">Reference proteome</keyword>
<dbReference type="PANTHER" id="PTHR34406:SF1">
    <property type="entry name" value="PROTEIN YCEI"/>
    <property type="match status" value="1"/>
</dbReference>
<dbReference type="Proteomes" id="UP000030101">
    <property type="component" value="Unassembled WGS sequence"/>
</dbReference>
<reference evidence="3 4" key="1">
    <citation type="submission" date="2014-08" db="EMBL/GenBank/DDBJ databases">
        <title>Porphyromonas canoris strain:OH2762 Genome sequencing.</title>
        <authorList>
            <person name="Wallis C."/>
            <person name="Deusch O."/>
            <person name="O'Flynn C."/>
            <person name="Davis I."/>
            <person name="Jospin G."/>
            <person name="Darling A.E."/>
            <person name="Coil D.A."/>
            <person name="Alexiev A."/>
            <person name="Horsfall A."/>
            <person name="Kirkwood N."/>
            <person name="Harris S."/>
            <person name="Eisen J.A."/>
        </authorList>
    </citation>
    <scope>NUCLEOTIDE SEQUENCE [LARGE SCALE GENOMIC DNA]</scope>
    <source>
        <strain evidence="4">COT-108 OH2762</strain>
    </source>
</reference>
<dbReference type="Gene3D" id="2.40.128.110">
    <property type="entry name" value="Lipid/polyisoprenoid-binding, YceI-like"/>
    <property type="match status" value="1"/>
</dbReference>
<dbReference type="EMBL" id="JQZV01000009">
    <property type="protein sequence ID" value="KGN92583.1"/>
    <property type="molecule type" value="Genomic_DNA"/>
</dbReference>
<keyword evidence="1" id="KW-0732">Signal</keyword>
<evidence type="ECO:0000313" key="3">
    <source>
        <dbReference type="EMBL" id="KGN92583.1"/>
    </source>
</evidence>
<name>A0ABR4XLL2_9PORP</name>
<organism evidence="3 4">
    <name type="scientific">Porphyromonas canoris</name>
    <dbReference type="NCBI Taxonomy" id="36875"/>
    <lineage>
        <taxon>Bacteria</taxon>
        <taxon>Pseudomonadati</taxon>
        <taxon>Bacteroidota</taxon>
        <taxon>Bacteroidia</taxon>
        <taxon>Bacteroidales</taxon>
        <taxon>Porphyromonadaceae</taxon>
        <taxon>Porphyromonas</taxon>
    </lineage>
</organism>
<dbReference type="PROSITE" id="PS51257">
    <property type="entry name" value="PROKAR_LIPOPROTEIN"/>
    <property type="match status" value="1"/>
</dbReference>
<dbReference type="InterPro" id="IPR036761">
    <property type="entry name" value="TTHA0802/YceI-like_sf"/>
</dbReference>
<dbReference type="PANTHER" id="PTHR34406">
    <property type="entry name" value="PROTEIN YCEI"/>
    <property type="match status" value="1"/>
</dbReference>
<feature type="chain" id="PRO_5045520740" description="Lipid/polyisoprenoid-binding YceI-like domain-containing protein" evidence="1">
    <location>
        <begin position="26"/>
        <end position="222"/>
    </location>
</feature>
<dbReference type="SMART" id="SM00867">
    <property type="entry name" value="YceI"/>
    <property type="match status" value="1"/>
</dbReference>
<protein>
    <recommendedName>
        <fullName evidence="2">Lipid/polyisoprenoid-binding YceI-like domain-containing protein</fullName>
    </recommendedName>
</protein>
<comment type="caution">
    <text evidence="3">The sequence shown here is derived from an EMBL/GenBank/DDBJ whole genome shotgun (WGS) entry which is preliminary data.</text>
</comment>
<proteinExistence type="predicted"/>
<feature type="signal peptide" evidence="1">
    <location>
        <begin position="1"/>
        <end position="25"/>
    </location>
</feature>
<evidence type="ECO:0000313" key="4">
    <source>
        <dbReference type="Proteomes" id="UP000030101"/>
    </source>
</evidence>
<feature type="domain" description="Lipid/polyisoprenoid-binding YceI-like" evidence="2">
    <location>
        <begin position="46"/>
        <end position="222"/>
    </location>
</feature>